<evidence type="ECO:0000313" key="2">
    <source>
        <dbReference type="Proteomes" id="UP000183997"/>
    </source>
</evidence>
<dbReference type="EMBL" id="FRAR01000021">
    <property type="protein sequence ID" value="SHK71376.1"/>
    <property type="molecule type" value="Genomic_DNA"/>
</dbReference>
<dbReference type="AlphaFoldDB" id="A0A1M6UQG1"/>
<evidence type="ECO:0000313" key="1">
    <source>
        <dbReference type="EMBL" id="SHK71376.1"/>
    </source>
</evidence>
<dbReference type="RefSeq" id="WP_274377400.1">
    <property type="nucleotide sequence ID" value="NZ_FRAR01000021.1"/>
</dbReference>
<dbReference type="Proteomes" id="UP000183997">
    <property type="component" value="Unassembled WGS sequence"/>
</dbReference>
<organism evidence="1 2">
    <name type="scientific">Desulforamulus aeronauticus DSM 10349</name>
    <dbReference type="NCBI Taxonomy" id="1121421"/>
    <lineage>
        <taxon>Bacteria</taxon>
        <taxon>Bacillati</taxon>
        <taxon>Bacillota</taxon>
        <taxon>Clostridia</taxon>
        <taxon>Eubacteriales</taxon>
        <taxon>Peptococcaceae</taxon>
        <taxon>Desulforamulus</taxon>
    </lineage>
</organism>
<accession>A0A1M6UQG1</accession>
<sequence length="42" mass="4600">MRKILIALLSMAIVALALWVVPNVTLDTNALMEAIKNGKHLI</sequence>
<protein>
    <submittedName>
        <fullName evidence="1">Uncharacterized protein</fullName>
    </submittedName>
</protein>
<keyword evidence="2" id="KW-1185">Reference proteome</keyword>
<proteinExistence type="predicted"/>
<reference evidence="2" key="1">
    <citation type="submission" date="2016-11" db="EMBL/GenBank/DDBJ databases">
        <authorList>
            <person name="Varghese N."/>
            <person name="Submissions S."/>
        </authorList>
    </citation>
    <scope>NUCLEOTIDE SEQUENCE [LARGE SCALE GENOMIC DNA]</scope>
    <source>
        <strain evidence="2">DSM 10349</strain>
    </source>
</reference>
<name>A0A1M6UQG1_9FIRM</name>
<gene>
    <name evidence="1" type="ORF">SAMN02745123_02876</name>
</gene>